<feature type="transmembrane region" description="Helical" evidence="7">
    <location>
        <begin position="146"/>
        <end position="163"/>
    </location>
</feature>
<keyword evidence="6 7" id="KW-0472">Membrane</keyword>
<feature type="transmembrane region" description="Helical" evidence="7">
    <location>
        <begin position="60"/>
        <end position="80"/>
    </location>
</feature>
<evidence type="ECO:0000256" key="5">
    <source>
        <dbReference type="ARBA" id="ARBA00022989"/>
    </source>
</evidence>
<dbReference type="EMBL" id="BMJJ01000004">
    <property type="protein sequence ID" value="GGD18013.1"/>
    <property type="molecule type" value="Genomic_DNA"/>
</dbReference>
<feature type="transmembrane region" description="Helical" evidence="7">
    <location>
        <begin position="112"/>
        <end position="130"/>
    </location>
</feature>
<reference evidence="8" key="1">
    <citation type="journal article" date="2014" name="Int. J. Syst. Evol. Microbiol.">
        <title>Complete genome sequence of Corynebacterium casei LMG S-19264T (=DSM 44701T), isolated from a smear-ripened cheese.</title>
        <authorList>
            <consortium name="US DOE Joint Genome Institute (JGI-PGF)"/>
            <person name="Walter F."/>
            <person name="Albersmeier A."/>
            <person name="Kalinowski J."/>
            <person name="Ruckert C."/>
        </authorList>
    </citation>
    <scope>NUCLEOTIDE SEQUENCE</scope>
    <source>
        <strain evidence="8">CGMCC 1.15493</strain>
    </source>
</reference>
<dbReference type="GO" id="GO:0005886">
    <property type="term" value="C:plasma membrane"/>
    <property type="evidence" value="ECO:0007669"/>
    <property type="project" value="UniProtKB-SubCell"/>
</dbReference>
<comment type="caution">
    <text evidence="8">The sequence shown here is derived from an EMBL/GenBank/DDBJ whole genome shotgun (WGS) entry which is preliminary data.</text>
</comment>
<dbReference type="RefSeq" id="WP_244640033.1">
    <property type="nucleotide sequence ID" value="NZ_BMJJ01000004.1"/>
</dbReference>
<evidence type="ECO:0000256" key="2">
    <source>
        <dbReference type="ARBA" id="ARBA00022448"/>
    </source>
</evidence>
<feature type="transmembrane region" description="Helical" evidence="7">
    <location>
        <begin position="470"/>
        <end position="491"/>
    </location>
</feature>
<dbReference type="Pfam" id="PF04632">
    <property type="entry name" value="FUSC"/>
    <property type="match status" value="1"/>
</dbReference>
<protein>
    <submittedName>
        <fullName evidence="8">Membrane protein</fullName>
    </submittedName>
</protein>
<organism evidence="8 9">
    <name type="scientific">Aureimonas glaciei</name>
    <dbReference type="NCBI Taxonomy" id="1776957"/>
    <lineage>
        <taxon>Bacteria</taxon>
        <taxon>Pseudomonadati</taxon>
        <taxon>Pseudomonadota</taxon>
        <taxon>Alphaproteobacteria</taxon>
        <taxon>Hyphomicrobiales</taxon>
        <taxon>Aurantimonadaceae</taxon>
        <taxon>Aureimonas</taxon>
    </lineage>
</organism>
<dbReference type="PANTHER" id="PTHR30509">
    <property type="entry name" value="P-HYDROXYBENZOIC ACID EFFLUX PUMP SUBUNIT-RELATED"/>
    <property type="match status" value="1"/>
</dbReference>
<sequence length="693" mass="72775">MIFGIAPPTAREWLFSAKTFAASMLALYIALAAGLPRPYWAMATVFIVAHPLSGATRSKAVYRLAGTLAGAAAAVFFVPLFVNAPLVLSAVVAMWTGGLLFLSFLDRTPRAYAFMLAGYSLPLIALPAVGDPATVFDIALARSQEIGLGIVCASLVNALVLPGKIGPLIGTMVSGWQKDAGGWIAAVLAATDDAKRLQESARLATDVRALDALISQLQYDPEMRAVVRHARDLRARLAVLPPLLSSLADRLRTVRRLGLMTDERKTLLADIAAWVGATPAGNRASEDAALAEVLRGRLVPLFGDQGERSDWQALILASAGARLREIVDLWQDANVLRAQILAGRDAGRRQPLRLSTVASPVPHFDLGLMAFSAGSAVLATFVACVVWITSAWDQGAGFVIIAAVSCSFFATSDNPVPQIRMLTILTAVSAGVAGIYLFAILPNVHTYLGLVLAFAPTFLVLGTLITRPQFFFIAMLLAVNTASLVSLQEIYAADFTSFVNSSIASVGGGLFALVWMTATRPFGAAYAARRLVRAGWAEIAAIAGGRRGAAPEAYAGRVFDRLGQLLPRLAQGAGGEVTAADVLVEMRVGLNVVDLRRLLPEAPRSLQAALGTVLAGVAENFGAQALAGRRQPAATELLPRIDAALAEGLAAPAGDVRTGVLQALVGLRLALFAEAPDPAPLALPASSFPLAAE</sequence>
<evidence type="ECO:0000256" key="4">
    <source>
        <dbReference type="ARBA" id="ARBA00022692"/>
    </source>
</evidence>
<keyword evidence="9" id="KW-1185">Reference proteome</keyword>
<evidence type="ECO:0000313" key="8">
    <source>
        <dbReference type="EMBL" id="GGD18013.1"/>
    </source>
</evidence>
<evidence type="ECO:0000256" key="7">
    <source>
        <dbReference type="SAM" id="Phobius"/>
    </source>
</evidence>
<keyword evidence="2" id="KW-0813">Transport</keyword>
<keyword evidence="4 7" id="KW-0812">Transmembrane</keyword>
<comment type="subcellular location">
    <subcellularLocation>
        <location evidence="1">Cell membrane</location>
        <topology evidence="1">Multi-pass membrane protein</topology>
    </subcellularLocation>
</comment>
<keyword evidence="5 7" id="KW-1133">Transmembrane helix</keyword>
<dbReference type="GO" id="GO:0022857">
    <property type="term" value="F:transmembrane transporter activity"/>
    <property type="evidence" value="ECO:0007669"/>
    <property type="project" value="InterPro"/>
</dbReference>
<dbReference type="Proteomes" id="UP000613160">
    <property type="component" value="Unassembled WGS sequence"/>
</dbReference>
<name>A0A916XWX8_9HYPH</name>
<keyword evidence="3" id="KW-1003">Cell membrane</keyword>
<feature type="transmembrane region" description="Helical" evidence="7">
    <location>
        <begin position="20"/>
        <end position="48"/>
    </location>
</feature>
<dbReference type="AlphaFoldDB" id="A0A916XWX8"/>
<dbReference type="PANTHER" id="PTHR30509:SF9">
    <property type="entry name" value="MULTIDRUG RESISTANCE PROTEIN MDTO"/>
    <property type="match status" value="1"/>
</dbReference>
<gene>
    <name evidence="8" type="ORF">GCM10011335_21040</name>
</gene>
<evidence type="ECO:0000313" key="9">
    <source>
        <dbReference type="Proteomes" id="UP000613160"/>
    </source>
</evidence>
<feature type="transmembrane region" description="Helical" evidence="7">
    <location>
        <begin position="503"/>
        <end position="523"/>
    </location>
</feature>
<accession>A0A916XWX8</accession>
<feature type="transmembrane region" description="Helical" evidence="7">
    <location>
        <begin position="394"/>
        <end position="410"/>
    </location>
</feature>
<reference evidence="8" key="2">
    <citation type="submission" date="2020-09" db="EMBL/GenBank/DDBJ databases">
        <authorList>
            <person name="Sun Q."/>
            <person name="Zhou Y."/>
        </authorList>
    </citation>
    <scope>NUCLEOTIDE SEQUENCE</scope>
    <source>
        <strain evidence="8">CGMCC 1.15493</strain>
    </source>
</reference>
<proteinExistence type="predicted"/>
<evidence type="ECO:0000256" key="1">
    <source>
        <dbReference type="ARBA" id="ARBA00004651"/>
    </source>
</evidence>
<feature type="transmembrane region" description="Helical" evidence="7">
    <location>
        <begin position="366"/>
        <end position="388"/>
    </location>
</feature>
<evidence type="ECO:0000256" key="6">
    <source>
        <dbReference type="ARBA" id="ARBA00023136"/>
    </source>
</evidence>
<feature type="transmembrane region" description="Helical" evidence="7">
    <location>
        <begin position="422"/>
        <end position="441"/>
    </location>
</feature>
<dbReference type="InterPro" id="IPR006726">
    <property type="entry name" value="PHBA_efflux_AaeB/fusaric-R"/>
</dbReference>
<feature type="transmembrane region" description="Helical" evidence="7">
    <location>
        <begin position="86"/>
        <end position="105"/>
    </location>
</feature>
<evidence type="ECO:0000256" key="3">
    <source>
        <dbReference type="ARBA" id="ARBA00022475"/>
    </source>
</evidence>
<feature type="transmembrane region" description="Helical" evidence="7">
    <location>
        <begin position="447"/>
        <end position="465"/>
    </location>
</feature>